<evidence type="ECO:0000313" key="4">
    <source>
        <dbReference type="EMBL" id="KAK3674038.1"/>
    </source>
</evidence>
<dbReference type="PANTHER" id="PTHR43283">
    <property type="entry name" value="BETA-LACTAMASE-RELATED"/>
    <property type="match status" value="1"/>
</dbReference>
<evidence type="ECO:0000259" key="3">
    <source>
        <dbReference type="Pfam" id="PF00144"/>
    </source>
</evidence>
<dbReference type="EMBL" id="JAUTXT010000022">
    <property type="protein sequence ID" value="KAK3674038.1"/>
    <property type="molecule type" value="Genomic_DNA"/>
</dbReference>
<dbReference type="Gene3D" id="3.40.710.10">
    <property type="entry name" value="DD-peptidase/beta-lactamase superfamily"/>
    <property type="match status" value="1"/>
</dbReference>
<organism evidence="4 5">
    <name type="scientific">Recurvomyces mirabilis</name>
    <dbReference type="NCBI Taxonomy" id="574656"/>
    <lineage>
        <taxon>Eukaryota</taxon>
        <taxon>Fungi</taxon>
        <taxon>Dikarya</taxon>
        <taxon>Ascomycota</taxon>
        <taxon>Pezizomycotina</taxon>
        <taxon>Dothideomycetes</taxon>
        <taxon>Dothideomycetidae</taxon>
        <taxon>Mycosphaerellales</taxon>
        <taxon>Teratosphaeriaceae</taxon>
        <taxon>Recurvomyces</taxon>
    </lineage>
</organism>
<protein>
    <recommendedName>
        <fullName evidence="3">Beta-lactamase-related domain-containing protein</fullName>
    </recommendedName>
</protein>
<evidence type="ECO:0000256" key="2">
    <source>
        <dbReference type="ARBA" id="ARBA00022801"/>
    </source>
</evidence>
<keyword evidence="2" id="KW-0378">Hydrolase</keyword>
<proteinExistence type="inferred from homology"/>
<dbReference type="Pfam" id="PF00144">
    <property type="entry name" value="Beta-lactamase"/>
    <property type="match status" value="1"/>
</dbReference>
<dbReference type="AlphaFoldDB" id="A0AAE0WLQ2"/>
<comment type="similarity">
    <text evidence="1">Belongs to the class-A beta-lactamase family.</text>
</comment>
<dbReference type="Proteomes" id="UP001274830">
    <property type="component" value="Unassembled WGS sequence"/>
</dbReference>
<sequence length="140" mass="14749">MATTALEQPFHDAIASDMINGVVMEGRSVSGGSYSGYIGQQTAPDSTAQPLSPASISYMASATKLLATIAALQLVDRGLLSLDEDLRPALPKLTALGVLHTCDSDTGAKTTPFTGPLTLRQMLTHTAGMDYSFFNPSRNK</sequence>
<dbReference type="InterPro" id="IPR001466">
    <property type="entry name" value="Beta-lactam-related"/>
</dbReference>
<dbReference type="SUPFAM" id="SSF56601">
    <property type="entry name" value="beta-lactamase/transpeptidase-like"/>
    <property type="match status" value="1"/>
</dbReference>
<dbReference type="GO" id="GO:0016787">
    <property type="term" value="F:hydrolase activity"/>
    <property type="evidence" value="ECO:0007669"/>
    <property type="project" value="UniProtKB-KW"/>
</dbReference>
<reference evidence="4" key="1">
    <citation type="submission" date="2023-07" db="EMBL/GenBank/DDBJ databases">
        <title>Black Yeasts Isolated from many extreme environments.</title>
        <authorList>
            <person name="Coleine C."/>
            <person name="Stajich J.E."/>
            <person name="Selbmann L."/>
        </authorList>
    </citation>
    <scope>NUCLEOTIDE SEQUENCE</scope>
    <source>
        <strain evidence="4">CCFEE 5485</strain>
    </source>
</reference>
<name>A0AAE0WLQ2_9PEZI</name>
<dbReference type="PANTHER" id="PTHR43283:SF17">
    <property type="entry name" value="(LOVD), PUTATIVE (AFU_ORTHOLOGUE AFUA_5G00920)-RELATED"/>
    <property type="match status" value="1"/>
</dbReference>
<feature type="domain" description="Beta-lactamase-related" evidence="3">
    <location>
        <begin position="37"/>
        <end position="136"/>
    </location>
</feature>
<accession>A0AAE0WLQ2</accession>
<dbReference type="InterPro" id="IPR050789">
    <property type="entry name" value="Diverse_Enzym_Activities"/>
</dbReference>
<evidence type="ECO:0000313" key="5">
    <source>
        <dbReference type="Proteomes" id="UP001274830"/>
    </source>
</evidence>
<keyword evidence="5" id="KW-1185">Reference proteome</keyword>
<evidence type="ECO:0000256" key="1">
    <source>
        <dbReference type="ARBA" id="ARBA00009009"/>
    </source>
</evidence>
<gene>
    <name evidence="4" type="ORF">LTR78_006241</name>
</gene>
<comment type="caution">
    <text evidence="4">The sequence shown here is derived from an EMBL/GenBank/DDBJ whole genome shotgun (WGS) entry which is preliminary data.</text>
</comment>
<dbReference type="InterPro" id="IPR012338">
    <property type="entry name" value="Beta-lactam/transpept-like"/>
</dbReference>